<dbReference type="PANTHER" id="PTHR39339">
    <property type="entry name" value="SLR1444 PROTEIN"/>
    <property type="match status" value="1"/>
</dbReference>
<reference evidence="2 3" key="1">
    <citation type="submission" date="2024-08" db="EMBL/GenBank/DDBJ databases">
        <authorList>
            <person name="Ishaq N."/>
        </authorList>
    </citation>
    <scope>NUCLEOTIDE SEQUENCE [LARGE SCALE GENOMIC DNA]</scope>
    <source>
        <strain evidence="2 3">JCM 30400</strain>
    </source>
</reference>
<sequence length="275" mass="32336">MDYRLESGTPVELGLRLVASAEIHTALDNARQLPEAHAVHELRKHCKKLRALLRLVYRDKNLRYKLENNRYRNIAQRLSASRDLVSVRAALLSLAPPAHFEKMHRLLQQMLNAEPEQGSFQRVEELLTQAQADIHKWPPQNIHWEDIASAYSRDYRRARKAWMATRYGDNAHKLHQLRKRVKSHWYHSRLLGGRYPQSIEIRCEPLGQLAQILGDWRDLFLLRSLAITTSKSLGKELIRLLEMTDWQKERLRREIDARCRALFSHKTFSERKASV</sequence>
<dbReference type="Pfam" id="PF05235">
    <property type="entry name" value="CHAD"/>
    <property type="match status" value="1"/>
</dbReference>
<dbReference type="SMART" id="SM00880">
    <property type="entry name" value="CHAD"/>
    <property type="match status" value="1"/>
</dbReference>
<dbReference type="Gene3D" id="1.40.20.10">
    <property type="entry name" value="CHAD domain"/>
    <property type="match status" value="1"/>
</dbReference>
<organism evidence="2 3">
    <name type="scientific">Microbulbifer echini</name>
    <dbReference type="NCBI Taxonomy" id="1529067"/>
    <lineage>
        <taxon>Bacteria</taxon>
        <taxon>Pseudomonadati</taxon>
        <taxon>Pseudomonadota</taxon>
        <taxon>Gammaproteobacteria</taxon>
        <taxon>Cellvibrionales</taxon>
        <taxon>Microbulbiferaceae</taxon>
        <taxon>Microbulbifer</taxon>
    </lineage>
</organism>
<feature type="domain" description="CHAD" evidence="1">
    <location>
        <begin position="8"/>
        <end position="267"/>
    </location>
</feature>
<keyword evidence="3" id="KW-1185">Reference proteome</keyword>
<gene>
    <name evidence="2" type="ORF">ACCI51_12250</name>
</gene>
<accession>A0ABV4NP57</accession>
<dbReference type="Proteomes" id="UP001569414">
    <property type="component" value="Unassembled WGS sequence"/>
</dbReference>
<dbReference type="PROSITE" id="PS51708">
    <property type="entry name" value="CHAD"/>
    <property type="match status" value="1"/>
</dbReference>
<dbReference type="RefSeq" id="WP_371843796.1">
    <property type="nucleotide sequence ID" value="NZ_JBGMEL010000011.1"/>
</dbReference>
<dbReference type="InterPro" id="IPR007899">
    <property type="entry name" value="CHAD_dom"/>
</dbReference>
<name>A0ABV4NP57_9GAMM</name>
<proteinExistence type="predicted"/>
<evidence type="ECO:0000313" key="2">
    <source>
        <dbReference type="EMBL" id="MFA0791319.1"/>
    </source>
</evidence>
<evidence type="ECO:0000259" key="1">
    <source>
        <dbReference type="PROSITE" id="PS51708"/>
    </source>
</evidence>
<comment type="caution">
    <text evidence="2">The sequence shown here is derived from an EMBL/GenBank/DDBJ whole genome shotgun (WGS) entry which is preliminary data.</text>
</comment>
<evidence type="ECO:0000313" key="3">
    <source>
        <dbReference type="Proteomes" id="UP001569414"/>
    </source>
</evidence>
<dbReference type="PANTHER" id="PTHR39339:SF1">
    <property type="entry name" value="CHAD DOMAIN-CONTAINING PROTEIN"/>
    <property type="match status" value="1"/>
</dbReference>
<protein>
    <submittedName>
        <fullName evidence="2">CHAD domain-containing protein</fullName>
    </submittedName>
</protein>
<dbReference type="EMBL" id="JBGMEL010000011">
    <property type="protein sequence ID" value="MFA0791319.1"/>
    <property type="molecule type" value="Genomic_DNA"/>
</dbReference>
<dbReference type="InterPro" id="IPR038186">
    <property type="entry name" value="CHAD_dom_sf"/>
</dbReference>